<name>A0A6P0DQ88_RHILE</name>
<feature type="non-terminal residue" evidence="2">
    <location>
        <position position="1"/>
    </location>
</feature>
<proteinExistence type="predicted"/>
<feature type="non-terminal residue" evidence="2">
    <location>
        <position position="201"/>
    </location>
</feature>
<comment type="caution">
    <text evidence="2">The sequence shown here is derived from an EMBL/GenBank/DDBJ whole genome shotgun (WGS) entry which is preliminary data.</text>
</comment>
<evidence type="ECO:0000256" key="1">
    <source>
        <dbReference type="SAM" id="MobiDB-lite"/>
    </source>
</evidence>
<feature type="region of interest" description="Disordered" evidence="1">
    <location>
        <begin position="152"/>
        <end position="182"/>
    </location>
</feature>
<organism evidence="2 3">
    <name type="scientific">Rhizobium leguminosarum</name>
    <dbReference type="NCBI Taxonomy" id="384"/>
    <lineage>
        <taxon>Bacteria</taxon>
        <taxon>Pseudomonadati</taxon>
        <taxon>Pseudomonadota</taxon>
        <taxon>Alphaproteobacteria</taxon>
        <taxon>Hyphomicrobiales</taxon>
        <taxon>Rhizobiaceae</taxon>
        <taxon>Rhizobium/Agrobacterium group</taxon>
        <taxon>Rhizobium</taxon>
    </lineage>
</organism>
<dbReference type="Proteomes" id="UP000471409">
    <property type="component" value="Unassembled WGS sequence"/>
</dbReference>
<evidence type="ECO:0000313" key="3">
    <source>
        <dbReference type="Proteomes" id="UP000471409"/>
    </source>
</evidence>
<dbReference type="Pfam" id="PF11453">
    <property type="entry name" value="DUF2950"/>
    <property type="match status" value="1"/>
</dbReference>
<evidence type="ECO:0000313" key="2">
    <source>
        <dbReference type="EMBL" id="NEK55269.1"/>
    </source>
</evidence>
<dbReference type="AlphaFoldDB" id="A0A6P0DQ88"/>
<dbReference type="EMBL" id="WXXP01000377">
    <property type="protein sequence ID" value="NEK55269.1"/>
    <property type="molecule type" value="Genomic_DNA"/>
</dbReference>
<protein>
    <submittedName>
        <fullName evidence="2">DUF2950 family protein</fullName>
    </submittedName>
</protein>
<sequence length="201" mass="21920">ISGFASQSDPPEFETPEQAVDAFKAALSADDFDKFAALLGIDAAKAKAGEGVMDTYAQIRDGTKKKIVVKDVDGRKIVEIGDKLWPLPFPIAKGDDGKWGFDTYAGFEEIIDRRVGENELQTIDTMRAYVDAQKEYSSADHDDDGVLEYAQQQISSDGKAVDPYWSPDLGEGDSPAGNALEDNAALDKAKAGEGYYGYRYR</sequence>
<accession>A0A6P0DQ88</accession>
<dbReference type="RefSeq" id="WP_164001103.1">
    <property type="nucleotide sequence ID" value="NZ_WXXP01000377.1"/>
</dbReference>
<gene>
    <name evidence="2" type="ORF">GUK36_39225</name>
</gene>
<dbReference type="InterPro" id="IPR021556">
    <property type="entry name" value="DUF2950"/>
</dbReference>
<reference evidence="2 3" key="1">
    <citation type="submission" date="2020-01" db="EMBL/GenBank/DDBJ databases">
        <title>Rhizobium genotypes associated with high levels of biological nitrogen fixation by grain legumes in a temperate-maritime cropping system.</title>
        <authorList>
            <person name="Maluk M."/>
            <person name="Francesc Ferrando Molina F."/>
            <person name="Lopez Del Egido L."/>
            <person name="Lafos M."/>
            <person name="Langarica-Fuentes A."/>
            <person name="Gebre Yohannes G."/>
            <person name="Young M.W."/>
            <person name="Martin P."/>
            <person name="Gantlett R."/>
            <person name="Kenicer G."/>
            <person name="Hawes C."/>
            <person name="Begg G.S."/>
            <person name="Quilliam R.S."/>
            <person name="Squire G.R."/>
            <person name="Poole P.S."/>
            <person name="Young P.W."/>
            <person name="Iannetta P.M."/>
            <person name="James E.K."/>
        </authorList>
    </citation>
    <scope>NUCLEOTIDE SEQUENCE [LARGE SCALE GENOMIC DNA]</scope>
    <source>
        <strain evidence="2 3">JHI944</strain>
    </source>
</reference>